<evidence type="ECO:0000313" key="4">
    <source>
        <dbReference type="Proteomes" id="UP001167796"/>
    </source>
</evidence>
<keyword evidence="4" id="KW-1185">Reference proteome</keyword>
<dbReference type="Pfam" id="PF03724">
    <property type="entry name" value="META"/>
    <property type="match status" value="1"/>
</dbReference>
<dbReference type="PANTHER" id="PTHR35535:SF2">
    <property type="entry name" value="DUF306 DOMAIN-CONTAINING PROTEIN"/>
    <property type="match status" value="1"/>
</dbReference>
<dbReference type="EMBL" id="JAUQSX010000010">
    <property type="protein sequence ID" value="MDO7848440.1"/>
    <property type="molecule type" value="Genomic_DNA"/>
</dbReference>
<feature type="signal peptide" evidence="1">
    <location>
        <begin position="1"/>
        <end position="21"/>
    </location>
</feature>
<dbReference type="RefSeq" id="WP_305013114.1">
    <property type="nucleotide sequence ID" value="NZ_JAUQSX010000010.1"/>
</dbReference>
<keyword evidence="1" id="KW-0732">Signal</keyword>
<protein>
    <submittedName>
        <fullName evidence="3">META domain-containing protein</fullName>
    </submittedName>
</protein>
<dbReference type="Proteomes" id="UP001167796">
    <property type="component" value="Unassembled WGS sequence"/>
</dbReference>
<dbReference type="Gene3D" id="2.40.128.270">
    <property type="match status" value="1"/>
</dbReference>
<evidence type="ECO:0000259" key="2">
    <source>
        <dbReference type="Pfam" id="PF03724"/>
    </source>
</evidence>
<dbReference type="InterPro" id="IPR053147">
    <property type="entry name" value="Hsp_HslJ-like"/>
</dbReference>
<comment type="caution">
    <text evidence="3">The sequence shown here is derived from an EMBL/GenBank/DDBJ whole genome shotgun (WGS) entry which is preliminary data.</text>
</comment>
<gene>
    <name evidence="3" type="ORF">Q5H92_18890</name>
</gene>
<accession>A0ABT9AF24</accession>
<feature type="chain" id="PRO_5046470337" evidence="1">
    <location>
        <begin position="22"/>
        <end position="147"/>
    </location>
</feature>
<organism evidence="3 4">
    <name type="scientific">Hymenobacter mellowenesis</name>
    <dbReference type="NCBI Taxonomy" id="3063995"/>
    <lineage>
        <taxon>Bacteria</taxon>
        <taxon>Pseudomonadati</taxon>
        <taxon>Bacteroidota</taxon>
        <taxon>Cytophagia</taxon>
        <taxon>Cytophagales</taxon>
        <taxon>Hymenobacteraceae</taxon>
        <taxon>Hymenobacter</taxon>
    </lineage>
</organism>
<evidence type="ECO:0000313" key="3">
    <source>
        <dbReference type="EMBL" id="MDO7848440.1"/>
    </source>
</evidence>
<reference evidence="3" key="1">
    <citation type="submission" date="2023-07" db="EMBL/GenBank/DDBJ databases">
        <authorList>
            <person name="Kim M.K."/>
        </authorList>
    </citation>
    <scope>NUCLEOTIDE SEQUENCE</scope>
    <source>
        <strain evidence="3">M29</strain>
    </source>
</reference>
<dbReference type="InterPro" id="IPR005184">
    <property type="entry name" value="DUF306_Meta_HslJ"/>
</dbReference>
<dbReference type="PANTHER" id="PTHR35535">
    <property type="entry name" value="HEAT SHOCK PROTEIN HSLJ"/>
    <property type="match status" value="1"/>
</dbReference>
<dbReference type="InterPro" id="IPR038670">
    <property type="entry name" value="HslJ-like_sf"/>
</dbReference>
<name>A0ABT9AF24_9BACT</name>
<evidence type="ECO:0000256" key="1">
    <source>
        <dbReference type="SAM" id="SignalP"/>
    </source>
</evidence>
<feature type="domain" description="DUF306" evidence="2">
    <location>
        <begin position="31"/>
        <end position="135"/>
    </location>
</feature>
<sequence length="147" mass="15997">MMFRRLLPLALLATFALSSCEKDQEAEPTAALLEVRWMLASIDAFPVGASSYSGTAQSYIEFSPLGKSTVGLGPCNNFSGRFSLSSGQQLQLSTPIPTQTPCPVQTLETQYLDNLALTARYEISGDELRLYDATAAAPRLVFRRAAR</sequence>
<dbReference type="PROSITE" id="PS51257">
    <property type="entry name" value="PROKAR_LIPOPROTEIN"/>
    <property type="match status" value="1"/>
</dbReference>
<proteinExistence type="predicted"/>